<proteinExistence type="predicted"/>
<dbReference type="GO" id="GO:0030431">
    <property type="term" value="P:sleep"/>
    <property type="evidence" value="ECO:0007669"/>
    <property type="project" value="InterPro"/>
</dbReference>
<feature type="chain" id="PRO_5038102312" evidence="4">
    <location>
        <begin position="30"/>
        <end position="185"/>
    </location>
</feature>
<keyword evidence="1 4" id="KW-0732">Signal</keyword>
<evidence type="ECO:0000256" key="2">
    <source>
        <dbReference type="ARBA" id="ARBA00023180"/>
    </source>
</evidence>
<keyword evidence="5" id="KW-1185">Reference proteome</keyword>
<reference evidence="6" key="1">
    <citation type="submission" date="2022-11" db="UniProtKB">
        <authorList>
            <consortium name="WormBaseParasite"/>
        </authorList>
    </citation>
    <scope>IDENTIFICATION</scope>
</reference>
<keyword evidence="3" id="KW-0812">Transmembrane</keyword>
<protein>
    <submittedName>
        <fullName evidence="6">Protein quiver</fullName>
    </submittedName>
</protein>
<dbReference type="Pfam" id="PF17064">
    <property type="entry name" value="QVR"/>
    <property type="match status" value="1"/>
</dbReference>
<feature type="signal peptide" evidence="4">
    <location>
        <begin position="1"/>
        <end position="29"/>
    </location>
</feature>
<dbReference type="GO" id="GO:0032222">
    <property type="term" value="P:regulation of synaptic transmission, cholinergic"/>
    <property type="evidence" value="ECO:0007669"/>
    <property type="project" value="InterPro"/>
</dbReference>
<feature type="transmembrane region" description="Helical" evidence="3">
    <location>
        <begin position="167"/>
        <end position="184"/>
    </location>
</feature>
<dbReference type="WBParaSite" id="nRc.2.0.1.t23085-RA">
    <property type="protein sequence ID" value="nRc.2.0.1.t23085-RA"/>
    <property type="gene ID" value="nRc.2.0.1.g23085"/>
</dbReference>
<evidence type="ECO:0000256" key="3">
    <source>
        <dbReference type="SAM" id="Phobius"/>
    </source>
</evidence>
<evidence type="ECO:0000313" key="5">
    <source>
        <dbReference type="Proteomes" id="UP000887565"/>
    </source>
</evidence>
<keyword evidence="3" id="KW-0472">Membrane</keyword>
<evidence type="ECO:0000256" key="1">
    <source>
        <dbReference type="ARBA" id="ARBA00022729"/>
    </source>
</evidence>
<keyword evidence="3" id="KW-1133">Transmembrane helix</keyword>
<dbReference type="Proteomes" id="UP000887565">
    <property type="component" value="Unplaced"/>
</dbReference>
<sequence length="185" mass="20994">MIRFGRQFSIAAALLTIALIISFFGRLLAADVETMDKDSDQSKDPAMCYYCASPDTNLPEIKRKVLLMSFNIYRHIPEFRTEECDQLTNATLLQTQECSSGYCLKHIVDDKDGSPFVLRGCVDDLSTAQRSSYKQECTKISLDWITEACVCKGSLCNGTQFNNLSRNLNFVSLFVIFLLLYYVFL</sequence>
<evidence type="ECO:0000256" key="4">
    <source>
        <dbReference type="SAM" id="SignalP"/>
    </source>
</evidence>
<dbReference type="InterPro" id="IPR031424">
    <property type="entry name" value="QVR-like"/>
</dbReference>
<keyword evidence="2" id="KW-0325">Glycoprotein</keyword>
<organism evidence="5 6">
    <name type="scientific">Romanomermis culicivorax</name>
    <name type="common">Nematode worm</name>
    <dbReference type="NCBI Taxonomy" id="13658"/>
    <lineage>
        <taxon>Eukaryota</taxon>
        <taxon>Metazoa</taxon>
        <taxon>Ecdysozoa</taxon>
        <taxon>Nematoda</taxon>
        <taxon>Enoplea</taxon>
        <taxon>Dorylaimia</taxon>
        <taxon>Mermithida</taxon>
        <taxon>Mermithoidea</taxon>
        <taxon>Mermithidae</taxon>
        <taxon>Romanomermis</taxon>
    </lineage>
</organism>
<evidence type="ECO:0000313" key="6">
    <source>
        <dbReference type="WBParaSite" id="nRc.2.0.1.t23085-RA"/>
    </source>
</evidence>
<name>A0A915JBC3_ROMCU</name>
<dbReference type="AlphaFoldDB" id="A0A915JBC3"/>
<accession>A0A915JBC3</accession>